<dbReference type="Gene3D" id="3.90.182.10">
    <property type="entry name" value="Toxin - Anthrax Protective Antigen,domain 1"/>
    <property type="match status" value="3"/>
</dbReference>
<comment type="caution">
    <text evidence="5">The sequence shown here is derived from an EMBL/GenBank/DDBJ whole genome shotgun (WGS) entry which is preliminary data.</text>
</comment>
<dbReference type="Pfam" id="PF07691">
    <property type="entry name" value="PA14"/>
    <property type="match status" value="3"/>
</dbReference>
<feature type="transmembrane region" description="Helical" evidence="2">
    <location>
        <begin position="1694"/>
        <end position="1711"/>
    </location>
</feature>
<feature type="domain" description="Fibronectin type-III" evidence="3">
    <location>
        <begin position="781"/>
        <end position="867"/>
    </location>
</feature>
<gene>
    <name evidence="5" type="ORF">COT92_02270</name>
</gene>
<dbReference type="Proteomes" id="UP000230922">
    <property type="component" value="Unassembled WGS sequence"/>
</dbReference>
<protein>
    <recommendedName>
        <fullName evidence="7">PA14 domain-containing protein</fullName>
    </recommendedName>
</protein>
<dbReference type="InterPro" id="IPR011658">
    <property type="entry name" value="PA14_dom"/>
</dbReference>
<feature type="compositionally biased region" description="Gly residues" evidence="1">
    <location>
        <begin position="409"/>
        <end position="419"/>
    </location>
</feature>
<reference evidence="6" key="1">
    <citation type="submission" date="2017-09" db="EMBL/GenBank/DDBJ databases">
        <title>Depth-based differentiation of microbial function through sediment-hosted aquifers and enrichment of novel symbionts in the deep terrestrial subsurface.</title>
        <authorList>
            <person name="Probst A.J."/>
            <person name="Ladd B."/>
            <person name="Jarett J.K."/>
            <person name="Geller-Mcgrath D.E."/>
            <person name="Sieber C.M.K."/>
            <person name="Emerson J.B."/>
            <person name="Anantharaman K."/>
            <person name="Thomas B.C."/>
            <person name="Malmstrom R."/>
            <person name="Stieglmeier M."/>
            <person name="Klingl A."/>
            <person name="Woyke T."/>
            <person name="Ryan C.M."/>
            <person name="Banfield J.F."/>
        </authorList>
    </citation>
    <scope>NUCLEOTIDE SEQUENCE [LARGE SCALE GENOMIC DNA]</scope>
</reference>
<proteinExistence type="predicted"/>
<dbReference type="SMART" id="SM00060">
    <property type="entry name" value="FN3"/>
    <property type="match status" value="3"/>
</dbReference>
<organism evidence="5 6">
    <name type="scientific">Candidatus Doudnabacteria bacterium CG10_big_fil_rev_8_21_14_0_10_42_18</name>
    <dbReference type="NCBI Taxonomy" id="1974552"/>
    <lineage>
        <taxon>Bacteria</taxon>
        <taxon>Candidatus Doudnaibacteriota</taxon>
    </lineage>
</organism>
<dbReference type="InterPro" id="IPR036116">
    <property type="entry name" value="FN3_sf"/>
</dbReference>
<feature type="region of interest" description="Disordered" evidence="1">
    <location>
        <begin position="40"/>
        <end position="92"/>
    </location>
</feature>
<feature type="region of interest" description="Disordered" evidence="1">
    <location>
        <begin position="1392"/>
        <end position="1414"/>
    </location>
</feature>
<dbReference type="InterPro" id="IPR013783">
    <property type="entry name" value="Ig-like_fold"/>
</dbReference>
<dbReference type="PANTHER" id="PTHR31513:SF2">
    <property type="entry name" value="MRAZ"/>
    <property type="match status" value="1"/>
</dbReference>
<feature type="non-terminal residue" evidence="5">
    <location>
        <position position="1"/>
    </location>
</feature>
<keyword evidence="2" id="KW-0472">Membrane</keyword>
<evidence type="ECO:0008006" key="7">
    <source>
        <dbReference type="Google" id="ProtNLM"/>
    </source>
</evidence>
<evidence type="ECO:0000259" key="3">
    <source>
        <dbReference type="PROSITE" id="PS50853"/>
    </source>
</evidence>
<keyword evidence="2" id="KW-1133">Transmembrane helix</keyword>
<feature type="transmembrane region" description="Helical" evidence="2">
    <location>
        <begin position="1670"/>
        <end position="1688"/>
    </location>
</feature>
<dbReference type="CDD" id="cd00063">
    <property type="entry name" value="FN3"/>
    <property type="match status" value="1"/>
</dbReference>
<evidence type="ECO:0000256" key="2">
    <source>
        <dbReference type="SAM" id="Phobius"/>
    </source>
</evidence>
<dbReference type="Pfam" id="PF00041">
    <property type="entry name" value="fn3"/>
    <property type="match status" value="1"/>
</dbReference>
<sequence length="1799" mass="188260">NTNAGTASTSLYKLNWQVNGNLTVASGGSIDVDYRGYTEDQGPGTSLIDTDRAGGGSYGGRGANGDYSDSGPVYGSLTNPTDLGSGGGGGTSGVGGPGGGAIIFNVTGTTSLIGLITADGKNGASCWSPGGGSGGSINLTTGTLSGSGSITTNGGTGCNLGGSGGGGRIAVNYTTDSSSITYQSHGSTNGYLGVETYSSAGTIYKKSAAQNFGDLILENNNLAGSDERIIPATPLGLISTDPLEFDSITATSSARFYLASSTASSLSASTTSLTLSGNGMYDAIATSTLTYGSLTWNSTGIILDTGGTFPILSQNQDLIIPASSRLIFNVATSSLNTTRTYNNLTVNGTLSHAYNTNAGTASTSLYKLNWQVNGNLTVASGGSINVNDRGYPMSEGPGSPADDTDPAGGSYGGLGGNGFVGTASSTYGSSTNPTHLGSGGGDDTNTALNTGGSGGGAIILNVTGTSTISGIITANGQSQPAGWDGTGGSGGSVNITTGGLEGSGLLYANGGDATQDGGAGGGGRIAVIYSVDISSITLTAAGGTGGENPGAIGTTYYVLGNSSPDAPSSLGGASLVDGSWTTDTTPTLSFTLSDSDGADTVLYNILIDDSSNFSSPVVNYTSALQAQGSASFTVGQAAGSGSYSVGSVSQTLSDASYYWRVSATDGSGANSATSTANSGSIAFKIDTTDPVPGSISVATTSSASLTVSISGSSDADSGLSAAPYIFYNSTAATNSSATSSTSWLSSSLTPNTQYSFYSQVTDYAGNNTTTSITSVYTLANIPTSVSASADSGTQITVSWSANSNPAATEYFVENTTSGTDSGWVTATSAAFTGLTCETSYDFNVKARNADNFETATTSSATVATGACASPETPSAGGGGGGSNNPPQPLPEQIIELVCPPPANGFFTECIYNNPDFTGLAATSTAFAINYSWGNGSPDIKVEADTFSAKWAGYFDFEDGVYQFIAKADDGVRVYVDGDLIIDSWRNQSATTYTATKHLASGGHFIKMEYYENYGQAVAELFWKKTAGSCMEPGNNQFSACYFNDSNLETPVFTETTNAINYNWGSGSPNSSVPVNNFSAKWEGNFDFEEGNFLFSATADDGVRVYVDGDLIIDSWRNQSATTYSKTRKLSQGKHSVKMEFYENGGQAVAKLDWSRLLPLGLECPEAPQNEFIGCYYNGKNFEFFAATSSDSFINYNWGANSPKPGIVEKDIFSVKWKGSFNFDSADYEFTAKADDGVRVYIDGILVIDQWKDQSAKIYKATRALSQGSHLLKMEYYENYGAAVAELGWEKKPQDRPKYSASLSLGEVTATSVAVMIMPSENFTHPADKPFIYFNVSDSVQSSPTASSSLIFKGLFPESKYVFRGQITDSQGNSYSTEDLTVITLSLHEKQTNFPLSDENSPEIPPTEEEFYSGGTLGQARSPISQIGQGIASAVTSVFHQSELFVGQAGKLLTYAGLTGGKIMSNTKKVVEGIQTKILEDETTTHIATGVSAAAIAPTILAMEYSLSIKGLVLNVSSFSDLWLKFFFLLHGLMTTLGFRRLRRRWGTIYDSKTKQPLDPVIAELVNFDNGKVVEQAISDINGKFGFLDSVGKYVIRVKKTHYQFPSKIITGKEDGIFTNLYHGELLVITNGGEVLTPNIPMDPLEFDWNQEGKKKIVNDHPKLEGAIAKILQILFWTGFVFVFLGLIAKPTATNSIFFVIYVVLAVLRSNLPLMHLWGKISNAPEGISLLLELSPQKFPSVVVSRALVNSQGRFFLKAPGGDFVLKIKQITDGNGPNILIKTYNVKVGREGLLRGKYRI</sequence>
<dbReference type="SUPFAM" id="SSF56988">
    <property type="entry name" value="Anthrax protective antigen"/>
    <property type="match status" value="3"/>
</dbReference>
<feature type="region of interest" description="Disordered" evidence="1">
    <location>
        <begin position="862"/>
        <end position="890"/>
    </location>
</feature>
<evidence type="ECO:0000256" key="1">
    <source>
        <dbReference type="SAM" id="MobiDB-lite"/>
    </source>
</evidence>
<name>A0A2H0VAY3_9BACT</name>
<feature type="compositionally biased region" description="Gly residues" evidence="1">
    <location>
        <begin position="53"/>
        <end position="63"/>
    </location>
</feature>
<feature type="domain" description="PA14" evidence="4">
    <location>
        <begin position="1032"/>
        <end position="1169"/>
    </location>
</feature>
<feature type="domain" description="PA14" evidence="4">
    <location>
        <begin position="1166"/>
        <end position="1302"/>
    </location>
</feature>
<dbReference type="InterPro" id="IPR003961">
    <property type="entry name" value="FN3_dom"/>
</dbReference>
<accession>A0A2H0VAY3</accession>
<feature type="compositionally biased region" description="Polar residues" evidence="1">
    <location>
        <begin position="422"/>
        <end position="435"/>
    </location>
</feature>
<dbReference type="SUPFAM" id="SSF49265">
    <property type="entry name" value="Fibronectin type III"/>
    <property type="match status" value="1"/>
</dbReference>
<dbReference type="PANTHER" id="PTHR31513">
    <property type="entry name" value="EPHRIN TYPE-B RECEPTOR"/>
    <property type="match status" value="1"/>
</dbReference>
<feature type="domain" description="PA14" evidence="4">
    <location>
        <begin position="901"/>
        <end position="1036"/>
    </location>
</feature>
<dbReference type="PROSITE" id="PS51820">
    <property type="entry name" value="PA14"/>
    <property type="match status" value="3"/>
</dbReference>
<keyword evidence="2" id="KW-0812">Transmembrane</keyword>
<dbReference type="EMBL" id="PFAK01000040">
    <property type="protein sequence ID" value="PIR96221.1"/>
    <property type="molecule type" value="Genomic_DNA"/>
</dbReference>
<evidence type="ECO:0000313" key="6">
    <source>
        <dbReference type="Proteomes" id="UP000230922"/>
    </source>
</evidence>
<evidence type="ECO:0000259" key="4">
    <source>
        <dbReference type="PROSITE" id="PS51820"/>
    </source>
</evidence>
<evidence type="ECO:0000313" key="5">
    <source>
        <dbReference type="EMBL" id="PIR96221.1"/>
    </source>
</evidence>
<dbReference type="InterPro" id="IPR037524">
    <property type="entry name" value="PA14/GLEYA"/>
</dbReference>
<dbReference type="PROSITE" id="PS50853">
    <property type="entry name" value="FN3"/>
    <property type="match status" value="1"/>
</dbReference>
<dbReference type="SMART" id="SM00758">
    <property type="entry name" value="PA14"/>
    <property type="match status" value="3"/>
</dbReference>
<feature type="region of interest" description="Disordered" evidence="1">
    <location>
        <begin position="387"/>
        <end position="448"/>
    </location>
</feature>
<dbReference type="Gene3D" id="2.60.40.10">
    <property type="entry name" value="Immunoglobulins"/>
    <property type="match status" value="2"/>
</dbReference>